<proteinExistence type="predicted"/>
<dbReference type="EMBL" id="AQQZ01000001">
    <property type="protein sequence ID" value="KNG95443.1"/>
    <property type="molecule type" value="Genomic_DNA"/>
</dbReference>
<evidence type="ECO:0000313" key="3">
    <source>
        <dbReference type="Proteomes" id="UP000036938"/>
    </source>
</evidence>
<comment type="caution">
    <text evidence="2">The sequence shown here is derived from an EMBL/GenBank/DDBJ whole genome shotgun (WGS) entry which is preliminary data.</text>
</comment>
<sequence length="115" mass="11881">MHLLDLIVAILTVAFGAFGFLAPRYTAAALDLAPQGSTMGLSEMRASVGGLFVVAGLAALWLNAPAAWAMLGFAYAGAATGRLISLLFDDPPKYKCAAFGAIEAVMAAILLARHL</sequence>
<keyword evidence="1" id="KW-0472">Membrane</keyword>
<dbReference type="OrthoDB" id="7859418at2"/>
<dbReference type="Pfam" id="PF14248">
    <property type="entry name" value="DUF4345"/>
    <property type="match status" value="1"/>
</dbReference>
<reference evidence="2" key="1">
    <citation type="journal article" date="2015" name="Int. J. Syst. Evol. Microbiol.">
        <title>Aestuariivita atlantica sp. nov., isolated from deep sea sediment of the Atlantic Ocean.</title>
        <authorList>
            <person name="Li G."/>
            <person name="Lai Q."/>
            <person name="Du Y."/>
            <person name="Liu X."/>
            <person name="Sun F."/>
            <person name="Shao Z."/>
        </authorList>
    </citation>
    <scope>NUCLEOTIDE SEQUENCE [LARGE SCALE GENOMIC DNA]</scope>
    <source>
        <strain evidence="2">22II-S11-z3</strain>
    </source>
</reference>
<dbReference type="RefSeq" id="WP_050529177.1">
    <property type="nucleotide sequence ID" value="NZ_AQQZ01000001.1"/>
</dbReference>
<protein>
    <recommendedName>
        <fullName evidence="4">DUF4345 domain-containing protein</fullName>
    </recommendedName>
</protein>
<accession>A0A0L1JVP9</accession>
<feature type="transmembrane region" description="Helical" evidence="1">
    <location>
        <begin position="6"/>
        <end position="23"/>
    </location>
</feature>
<name>A0A0L1JVP9_9RHOB</name>
<keyword evidence="3" id="KW-1185">Reference proteome</keyword>
<keyword evidence="1" id="KW-1133">Transmembrane helix</keyword>
<dbReference type="AlphaFoldDB" id="A0A0L1JVP9"/>
<dbReference type="Proteomes" id="UP000036938">
    <property type="component" value="Unassembled WGS sequence"/>
</dbReference>
<evidence type="ECO:0000313" key="2">
    <source>
        <dbReference type="EMBL" id="KNG95443.1"/>
    </source>
</evidence>
<keyword evidence="1" id="KW-0812">Transmembrane</keyword>
<gene>
    <name evidence="2" type="ORF">ATO11_02235</name>
</gene>
<evidence type="ECO:0000256" key="1">
    <source>
        <dbReference type="SAM" id="Phobius"/>
    </source>
</evidence>
<evidence type="ECO:0008006" key="4">
    <source>
        <dbReference type="Google" id="ProtNLM"/>
    </source>
</evidence>
<dbReference type="STRING" id="1317121.ATO11_02235"/>
<organism evidence="2 3">
    <name type="scientific">Pseudaestuariivita atlantica</name>
    <dbReference type="NCBI Taxonomy" id="1317121"/>
    <lineage>
        <taxon>Bacteria</taxon>
        <taxon>Pseudomonadati</taxon>
        <taxon>Pseudomonadota</taxon>
        <taxon>Alphaproteobacteria</taxon>
        <taxon>Rhodobacterales</taxon>
        <taxon>Paracoccaceae</taxon>
        <taxon>Pseudaestuariivita</taxon>
    </lineage>
</organism>
<feature type="transmembrane region" description="Helical" evidence="1">
    <location>
        <begin position="44"/>
        <end position="62"/>
    </location>
</feature>
<dbReference type="PATRIC" id="fig|1317121.7.peg.450"/>
<dbReference type="InterPro" id="IPR025597">
    <property type="entry name" value="DUF4345"/>
</dbReference>